<dbReference type="RefSeq" id="WP_110797031.1">
    <property type="nucleotide sequence ID" value="NZ_KZ826491.1"/>
</dbReference>
<keyword evidence="3" id="KW-1185">Reference proteome</keyword>
<dbReference type="Pfam" id="PF03466">
    <property type="entry name" value="LysR_substrate"/>
    <property type="match status" value="1"/>
</dbReference>
<dbReference type="AlphaFoldDB" id="A0A2V4NK82"/>
<dbReference type="SUPFAM" id="SSF53850">
    <property type="entry name" value="Periplasmic binding protein-like II"/>
    <property type="match status" value="1"/>
</dbReference>
<dbReference type="Gene3D" id="3.40.190.10">
    <property type="entry name" value="Periplasmic binding protein-like II"/>
    <property type="match status" value="2"/>
</dbReference>
<accession>A0A2V4NK82</accession>
<evidence type="ECO:0000259" key="1">
    <source>
        <dbReference type="Pfam" id="PF03466"/>
    </source>
</evidence>
<dbReference type="InterPro" id="IPR005119">
    <property type="entry name" value="LysR_subst-bd"/>
</dbReference>
<evidence type="ECO:0000313" key="2">
    <source>
        <dbReference type="EMBL" id="PYC46577.1"/>
    </source>
</evidence>
<proteinExistence type="predicted"/>
<sequence>MGRKINGLTGRDADLPLQITATPRAGQGVAIAAKIFVAADLKAGRLQMLFKDERHTGYYLVIPPGVQRPALRAFVRWLRSQIDVTF</sequence>
<feature type="domain" description="LysR substrate-binding" evidence="1">
    <location>
        <begin position="24"/>
        <end position="81"/>
    </location>
</feature>
<reference evidence="2 3" key="1">
    <citation type="submission" date="2018-05" db="EMBL/GenBank/DDBJ databases">
        <title>Oceanovita maritima gen. nov., sp. nov., a marine bacterium in the family Rhodobacteraceae isolated from surface seawater of Lundu port Xiamen, China.</title>
        <authorList>
            <person name="Hetharua B.H."/>
            <person name="Min D."/>
            <person name="Liao H."/>
            <person name="Tian Y."/>
        </authorList>
    </citation>
    <scope>NUCLEOTIDE SEQUENCE [LARGE SCALE GENOMIC DNA]</scope>
    <source>
        <strain evidence="2 3">FSX-11</strain>
    </source>
</reference>
<organism evidence="2 3">
    <name type="scientific">Litorivita pollutaquae</name>
    <dbReference type="NCBI Taxonomy" id="2200892"/>
    <lineage>
        <taxon>Bacteria</taxon>
        <taxon>Pseudomonadati</taxon>
        <taxon>Pseudomonadota</taxon>
        <taxon>Alphaproteobacteria</taxon>
        <taxon>Rhodobacterales</taxon>
        <taxon>Paracoccaceae</taxon>
        <taxon>Litorivita</taxon>
    </lineage>
</organism>
<protein>
    <recommendedName>
        <fullName evidence="1">LysR substrate-binding domain-containing protein</fullName>
    </recommendedName>
</protein>
<evidence type="ECO:0000313" key="3">
    <source>
        <dbReference type="Proteomes" id="UP000248012"/>
    </source>
</evidence>
<comment type="caution">
    <text evidence="2">The sequence shown here is derived from an EMBL/GenBank/DDBJ whole genome shotgun (WGS) entry which is preliminary data.</text>
</comment>
<dbReference type="EMBL" id="QFVT01000012">
    <property type="protein sequence ID" value="PYC46577.1"/>
    <property type="molecule type" value="Genomic_DNA"/>
</dbReference>
<name>A0A2V4NK82_9RHOB</name>
<dbReference type="Proteomes" id="UP000248012">
    <property type="component" value="Unassembled WGS sequence"/>
</dbReference>
<gene>
    <name evidence="2" type="ORF">DI396_14840</name>
</gene>
<dbReference type="OrthoDB" id="7328368at2"/>